<keyword evidence="3 6" id="KW-0812">Transmembrane</keyword>
<comment type="similarity">
    <text evidence="2 6">Belongs to the TMC family.</text>
</comment>
<reference evidence="8" key="1">
    <citation type="submission" date="2025-08" db="UniProtKB">
        <authorList>
            <consortium name="Ensembl"/>
        </authorList>
    </citation>
    <scope>IDENTIFICATION</scope>
</reference>
<dbReference type="PANTHER" id="PTHR23302">
    <property type="entry name" value="TRANSMEMBRANE CHANNEL-RELATED"/>
    <property type="match status" value="1"/>
</dbReference>
<dbReference type="PANTHER" id="PTHR23302:SF4">
    <property type="entry name" value="TRANSMEMBRANE CHANNEL-LIKE PROTEIN 6"/>
    <property type="match status" value="1"/>
</dbReference>
<evidence type="ECO:0000259" key="7">
    <source>
        <dbReference type="Pfam" id="PF07810"/>
    </source>
</evidence>
<accession>A0A8C5CK25</accession>
<feature type="transmembrane region" description="Helical" evidence="6">
    <location>
        <begin position="183"/>
        <end position="204"/>
    </location>
</feature>
<keyword evidence="4 6" id="KW-1133">Transmembrane helix</keyword>
<organism evidence="8 9">
    <name type="scientific">Gadus morhua</name>
    <name type="common">Atlantic cod</name>
    <dbReference type="NCBI Taxonomy" id="8049"/>
    <lineage>
        <taxon>Eukaryota</taxon>
        <taxon>Metazoa</taxon>
        <taxon>Chordata</taxon>
        <taxon>Craniata</taxon>
        <taxon>Vertebrata</taxon>
        <taxon>Euteleostomi</taxon>
        <taxon>Actinopterygii</taxon>
        <taxon>Neopterygii</taxon>
        <taxon>Teleostei</taxon>
        <taxon>Neoteleostei</taxon>
        <taxon>Acanthomorphata</taxon>
        <taxon>Zeiogadaria</taxon>
        <taxon>Gadariae</taxon>
        <taxon>Gadiformes</taxon>
        <taxon>Gadoidei</taxon>
        <taxon>Gadidae</taxon>
        <taxon>Gadus</taxon>
    </lineage>
</organism>
<dbReference type="GO" id="GO:0005886">
    <property type="term" value="C:plasma membrane"/>
    <property type="evidence" value="ECO:0007669"/>
    <property type="project" value="InterPro"/>
</dbReference>
<evidence type="ECO:0000313" key="9">
    <source>
        <dbReference type="Proteomes" id="UP000694546"/>
    </source>
</evidence>
<dbReference type="GeneTree" id="ENSGT01050000244894"/>
<dbReference type="Ensembl" id="ENSGMOT00000056287.1">
    <property type="protein sequence ID" value="ENSGMOP00000062266.1"/>
    <property type="gene ID" value="ENSGMOG00000000947.2"/>
</dbReference>
<dbReference type="Proteomes" id="UP000694546">
    <property type="component" value="Chromosome 3"/>
</dbReference>
<protein>
    <recommendedName>
        <fullName evidence="6">Transmembrane channel-like protein</fullName>
    </recommendedName>
</protein>
<dbReference type="InterPro" id="IPR038900">
    <property type="entry name" value="TMC"/>
</dbReference>
<evidence type="ECO:0000256" key="4">
    <source>
        <dbReference type="ARBA" id="ARBA00022989"/>
    </source>
</evidence>
<comment type="subcellular location">
    <subcellularLocation>
        <location evidence="1 6">Membrane</location>
        <topology evidence="1 6">Multi-pass membrane protein</topology>
    </subcellularLocation>
</comment>
<sequence>MSRSFGQSFRVEQSPSLLAMKAFCSWDFKVVKTSSVALMSENIGTQLRELLADVTRNHANQTAGQRLWRLLVHGLAWTICSGSTVACALAVHYLAQHMHAPSEAHLLALPVAVSLINLLLPGLFNAAGWMEEYDSPSVLCCCVVCRNLMLKVSLLSVLCFHWLGREATSGLQCWESFVGQELYRFLLMDFIFTLLDTLLGEFLWR</sequence>
<evidence type="ECO:0000313" key="8">
    <source>
        <dbReference type="Ensembl" id="ENSGMOP00000062266.1"/>
    </source>
</evidence>
<feature type="transmembrane region" description="Helical" evidence="6">
    <location>
        <begin position="138"/>
        <end position="163"/>
    </location>
</feature>
<dbReference type="AlphaFoldDB" id="A0A8C5CK25"/>
<reference evidence="8" key="2">
    <citation type="submission" date="2025-09" db="UniProtKB">
        <authorList>
            <consortium name="Ensembl"/>
        </authorList>
    </citation>
    <scope>IDENTIFICATION</scope>
</reference>
<feature type="transmembrane region" description="Helical" evidence="6">
    <location>
        <begin position="107"/>
        <end position="126"/>
    </location>
</feature>
<proteinExistence type="inferred from homology"/>
<keyword evidence="9" id="KW-1185">Reference proteome</keyword>
<evidence type="ECO:0000256" key="6">
    <source>
        <dbReference type="RuleBase" id="RU310713"/>
    </source>
</evidence>
<keyword evidence="5 6" id="KW-0472">Membrane</keyword>
<comment type="caution">
    <text evidence="6">Lacks conserved residue(s) required for the propagation of feature annotation.</text>
</comment>
<evidence type="ECO:0000256" key="1">
    <source>
        <dbReference type="ARBA" id="ARBA00004141"/>
    </source>
</evidence>
<feature type="domain" description="TMC" evidence="7">
    <location>
        <begin position="173"/>
        <end position="205"/>
    </location>
</feature>
<name>A0A8C5CK25_GADMO</name>
<evidence type="ECO:0000256" key="2">
    <source>
        <dbReference type="ARBA" id="ARBA00006510"/>
    </source>
</evidence>
<dbReference type="InterPro" id="IPR012496">
    <property type="entry name" value="TMC_dom"/>
</dbReference>
<feature type="transmembrane region" description="Helical" evidence="6">
    <location>
        <begin position="70"/>
        <end position="95"/>
    </location>
</feature>
<evidence type="ECO:0000256" key="5">
    <source>
        <dbReference type="ARBA" id="ARBA00023136"/>
    </source>
</evidence>
<dbReference type="GO" id="GO:0008381">
    <property type="term" value="F:mechanosensitive monoatomic ion channel activity"/>
    <property type="evidence" value="ECO:0007669"/>
    <property type="project" value="TreeGrafter"/>
</dbReference>
<evidence type="ECO:0000256" key="3">
    <source>
        <dbReference type="ARBA" id="ARBA00022692"/>
    </source>
</evidence>
<dbReference type="Pfam" id="PF07810">
    <property type="entry name" value="TMC"/>
    <property type="match status" value="1"/>
</dbReference>